<keyword evidence="2" id="KW-1133">Transmembrane helix</keyword>
<organism evidence="3 4">
    <name type="scientific">Fragilariopsis cylindrus CCMP1102</name>
    <dbReference type="NCBI Taxonomy" id="635003"/>
    <lineage>
        <taxon>Eukaryota</taxon>
        <taxon>Sar</taxon>
        <taxon>Stramenopiles</taxon>
        <taxon>Ochrophyta</taxon>
        <taxon>Bacillariophyta</taxon>
        <taxon>Bacillariophyceae</taxon>
        <taxon>Bacillariophycidae</taxon>
        <taxon>Bacillariales</taxon>
        <taxon>Bacillariaceae</taxon>
        <taxon>Fragilariopsis</taxon>
    </lineage>
</organism>
<reference evidence="3 4" key="1">
    <citation type="submission" date="2016-09" db="EMBL/GenBank/DDBJ databases">
        <title>Extensive genetic diversity and differential bi-allelic expression allows diatom success in the polar Southern Ocean.</title>
        <authorList>
            <consortium name="DOE Joint Genome Institute"/>
            <person name="Mock T."/>
            <person name="Otillar R.P."/>
            <person name="Strauss J."/>
            <person name="Dupont C."/>
            <person name="Frickenhaus S."/>
            <person name="Maumus F."/>
            <person name="Mcmullan M."/>
            <person name="Sanges R."/>
            <person name="Schmutz J."/>
            <person name="Toseland A."/>
            <person name="Valas R."/>
            <person name="Veluchamy A."/>
            <person name="Ward B.J."/>
            <person name="Allen A."/>
            <person name="Barry K."/>
            <person name="Falciatore A."/>
            <person name="Ferrante M."/>
            <person name="Fortunato A.E."/>
            <person name="Gloeckner G."/>
            <person name="Gruber A."/>
            <person name="Hipkin R."/>
            <person name="Janech M."/>
            <person name="Kroth P."/>
            <person name="Leese F."/>
            <person name="Lindquist E."/>
            <person name="Lyon B.R."/>
            <person name="Martin J."/>
            <person name="Mayer C."/>
            <person name="Parker M."/>
            <person name="Quesneville H."/>
            <person name="Raymond J."/>
            <person name="Uhlig C."/>
            <person name="Valentin K.U."/>
            <person name="Worden A.Z."/>
            <person name="Armbrust E.V."/>
            <person name="Bowler C."/>
            <person name="Green B."/>
            <person name="Moulton V."/>
            <person name="Van Oosterhout C."/>
            <person name="Grigoriev I."/>
        </authorList>
    </citation>
    <scope>NUCLEOTIDE SEQUENCE [LARGE SCALE GENOMIC DNA]</scope>
    <source>
        <strain evidence="3 4">CCMP1102</strain>
    </source>
</reference>
<feature type="region of interest" description="Disordered" evidence="1">
    <location>
        <begin position="1"/>
        <end position="27"/>
    </location>
</feature>
<gene>
    <name evidence="3" type="ORF">FRACYDRAFT_270552</name>
</gene>
<dbReference type="KEGG" id="fcy:FRACYDRAFT_270552"/>
<dbReference type="InParanoid" id="A0A1E7F1X0"/>
<dbReference type="AlphaFoldDB" id="A0A1E7F1X0"/>
<keyword evidence="4" id="KW-1185">Reference proteome</keyword>
<evidence type="ECO:0000313" key="3">
    <source>
        <dbReference type="EMBL" id="OEU12221.1"/>
    </source>
</evidence>
<feature type="compositionally biased region" description="Acidic residues" evidence="1">
    <location>
        <begin position="1"/>
        <end position="15"/>
    </location>
</feature>
<dbReference type="Proteomes" id="UP000095751">
    <property type="component" value="Unassembled WGS sequence"/>
</dbReference>
<protein>
    <submittedName>
        <fullName evidence="3">Uncharacterized protein</fullName>
    </submittedName>
</protein>
<evidence type="ECO:0000256" key="1">
    <source>
        <dbReference type="SAM" id="MobiDB-lite"/>
    </source>
</evidence>
<evidence type="ECO:0000313" key="4">
    <source>
        <dbReference type="Proteomes" id="UP000095751"/>
    </source>
</evidence>
<keyword evidence="2" id="KW-0812">Transmembrane</keyword>
<dbReference type="EMBL" id="KV784365">
    <property type="protein sequence ID" value="OEU12221.1"/>
    <property type="molecule type" value="Genomic_DNA"/>
</dbReference>
<name>A0A1E7F1X0_9STRA</name>
<keyword evidence="2" id="KW-0472">Membrane</keyword>
<evidence type="ECO:0000256" key="2">
    <source>
        <dbReference type="SAM" id="Phobius"/>
    </source>
</evidence>
<feature type="transmembrane region" description="Helical" evidence="2">
    <location>
        <begin position="73"/>
        <end position="93"/>
    </location>
</feature>
<accession>A0A1E7F1X0</accession>
<sequence length="96" mass="10537">MTSEEDVDADVDANADDGSTKDEEAIGPLVTWYDVREIITNNDNDDDDDDDPKLAIDLIWDHTIPGISISVRWICWCCGCGVMNLFTIIIISGGTS</sequence>
<proteinExistence type="predicted"/>